<protein>
    <submittedName>
        <fullName evidence="1">Uncharacterized protein</fullName>
    </submittedName>
</protein>
<sequence length="62" mass="6630">MTLSLEAPDGAGSREVFYLSLGPGGGLDDPQGAPAPEARLILTEDRFFYGGRQPGLKIPDRR</sequence>
<name>A0A927DS89_KLEPN</name>
<comment type="caution">
    <text evidence="1">The sequence shown here is derived from an EMBL/GenBank/DDBJ whole genome shotgun (WGS) entry which is preliminary data.</text>
</comment>
<dbReference type="AlphaFoldDB" id="A0A927DS89"/>
<gene>
    <name evidence="1" type="ORF">IE979_27445</name>
</gene>
<accession>A0A927DS89</accession>
<dbReference type="EMBL" id="JACXSW010000013">
    <property type="protein sequence ID" value="MBD3716534.1"/>
    <property type="molecule type" value="Genomic_DNA"/>
</dbReference>
<evidence type="ECO:0000313" key="1">
    <source>
        <dbReference type="EMBL" id="MBD3716534.1"/>
    </source>
</evidence>
<evidence type="ECO:0000313" key="2">
    <source>
        <dbReference type="Proteomes" id="UP000639195"/>
    </source>
</evidence>
<organism evidence="1 2">
    <name type="scientific">Klebsiella pneumoniae</name>
    <dbReference type="NCBI Taxonomy" id="573"/>
    <lineage>
        <taxon>Bacteria</taxon>
        <taxon>Pseudomonadati</taxon>
        <taxon>Pseudomonadota</taxon>
        <taxon>Gammaproteobacteria</taxon>
        <taxon>Enterobacterales</taxon>
        <taxon>Enterobacteriaceae</taxon>
        <taxon>Klebsiella/Raoultella group</taxon>
        <taxon>Klebsiella</taxon>
        <taxon>Klebsiella pneumoniae complex</taxon>
    </lineage>
</organism>
<proteinExistence type="predicted"/>
<reference evidence="1" key="1">
    <citation type="submission" date="2020-07" db="EMBL/GenBank/DDBJ databases">
        <title>Clinical and genomic characterization of carbapenemase-producing Enterobacterales causing secondary infections during the COVID-19 crisis at a New York City hospital.</title>
        <authorList>
            <person name="Gomez-Simmonds A."/>
            <person name="Annavajhala M.K."/>
            <person name="Uhlemann A.-C."/>
        </authorList>
    </citation>
    <scope>NUCLEOTIDE SEQUENCE</scope>
    <source>
        <strain evidence="1">KP1827</strain>
    </source>
</reference>
<dbReference type="Proteomes" id="UP000639195">
    <property type="component" value="Unassembled WGS sequence"/>
</dbReference>